<keyword evidence="1" id="KW-0812">Transmembrane</keyword>
<feature type="transmembrane region" description="Helical" evidence="1">
    <location>
        <begin position="151"/>
        <end position="172"/>
    </location>
</feature>
<sequence>MSDGGPIVPSRRVKWGVLLVFCVPLVVVAVRLGWRPLAAWQSAGFDQSSDPDNIVRAALLVADTRNIYATVDPPLRYLPLATVFAIVDPTAGTAARITQIFATGASFVALPLTVVGLFWRVADWRTGFLTLLSFGAWRALGITENAYYDGFWHYAFVLPLVFLVLVSIHETIQSPSGQRRTETLAAVTGIGIGLIGLQQYVFAGFVAATATVAFLSNRCYRELLVVGVVGALAGTPLLFVSREARTFVADSAVSRLGIGQWTVSTVLAGVGDVFTTSAYLMLFAAVVATGCWLAISPRRVSETLVVESALAVFGTVGVVCTLLVEPRWFAQLAAYVFQYLFLGTVVQQSLAFAKANRFPLWGQIAGAFENPSSPRQYGFWTLVWLVFTLIVLFAIPSQAP</sequence>
<feature type="transmembrane region" description="Helical" evidence="1">
    <location>
        <begin position="15"/>
        <end position="34"/>
    </location>
</feature>
<feature type="transmembrane region" description="Helical" evidence="1">
    <location>
        <begin position="304"/>
        <end position="324"/>
    </location>
</feature>
<name>A0A7T3FYS4_9EURY</name>
<feature type="transmembrane region" description="Helical" evidence="1">
    <location>
        <begin position="277"/>
        <end position="295"/>
    </location>
</feature>
<evidence type="ECO:0000313" key="2">
    <source>
        <dbReference type="EMBL" id="QPV63200.1"/>
    </source>
</evidence>
<evidence type="ECO:0000256" key="1">
    <source>
        <dbReference type="SAM" id="Phobius"/>
    </source>
</evidence>
<organism evidence="2 3">
    <name type="scientific">Halosimplex litoreum</name>
    <dbReference type="NCBI Taxonomy" id="1198301"/>
    <lineage>
        <taxon>Archaea</taxon>
        <taxon>Methanobacteriati</taxon>
        <taxon>Methanobacteriota</taxon>
        <taxon>Stenosarchaea group</taxon>
        <taxon>Halobacteria</taxon>
        <taxon>Halobacteriales</taxon>
        <taxon>Haloarculaceae</taxon>
        <taxon>Halosimplex</taxon>
    </lineage>
</organism>
<keyword evidence="1" id="KW-0472">Membrane</keyword>
<gene>
    <name evidence="2" type="ORF">I7X12_00770</name>
</gene>
<dbReference type="Proteomes" id="UP000595001">
    <property type="component" value="Chromosome"/>
</dbReference>
<keyword evidence="3" id="KW-1185">Reference proteome</keyword>
<dbReference type="GeneID" id="60586981"/>
<feature type="transmembrane region" description="Helical" evidence="1">
    <location>
        <begin position="223"/>
        <end position="240"/>
    </location>
</feature>
<reference evidence="2 3" key="1">
    <citation type="submission" date="2020-12" db="EMBL/GenBank/DDBJ databases">
        <title>Halosimplex halophilum sp. nov. and Halosimplex salinum sp. nov., two new members of the genus Halosimplex.</title>
        <authorList>
            <person name="Cui H.L."/>
        </authorList>
    </citation>
    <scope>NUCLEOTIDE SEQUENCE [LARGE SCALE GENOMIC DNA]</scope>
    <source>
        <strain evidence="2 3">YGH94</strain>
    </source>
</reference>
<keyword evidence="1" id="KW-1133">Transmembrane helix</keyword>
<dbReference type="KEGG" id="hlt:I7X12_00770"/>
<feature type="transmembrane region" description="Helical" evidence="1">
    <location>
        <begin position="100"/>
        <end position="122"/>
    </location>
</feature>
<dbReference type="AlphaFoldDB" id="A0A7T3FYS4"/>
<proteinExistence type="predicted"/>
<dbReference type="RefSeq" id="WP_198061993.1">
    <property type="nucleotide sequence ID" value="NZ_CP065856.1"/>
</dbReference>
<protein>
    <recommendedName>
        <fullName evidence="4">Dolichyl-phosphate-mannose-protein mannosyltransferase</fullName>
    </recommendedName>
</protein>
<feature type="transmembrane region" description="Helical" evidence="1">
    <location>
        <begin position="377"/>
        <end position="395"/>
    </location>
</feature>
<evidence type="ECO:0008006" key="4">
    <source>
        <dbReference type="Google" id="ProtNLM"/>
    </source>
</evidence>
<dbReference type="OrthoDB" id="387224at2157"/>
<dbReference type="EMBL" id="CP065856">
    <property type="protein sequence ID" value="QPV63200.1"/>
    <property type="molecule type" value="Genomic_DNA"/>
</dbReference>
<accession>A0A7T3FYS4</accession>
<feature type="transmembrane region" description="Helical" evidence="1">
    <location>
        <begin position="184"/>
        <end position="203"/>
    </location>
</feature>
<evidence type="ECO:0000313" key="3">
    <source>
        <dbReference type="Proteomes" id="UP000595001"/>
    </source>
</evidence>